<evidence type="ECO:0000256" key="4">
    <source>
        <dbReference type="ARBA" id="ARBA00023136"/>
    </source>
</evidence>
<comment type="caution">
    <text evidence="7">The sequence shown here is derived from an EMBL/GenBank/DDBJ whole genome shotgun (WGS) entry which is preliminary data.</text>
</comment>
<name>A0A9P6B537_9AGAM</name>
<dbReference type="GO" id="GO:0005886">
    <property type="term" value="C:plasma membrane"/>
    <property type="evidence" value="ECO:0007669"/>
    <property type="project" value="TreeGrafter"/>
</dbReference>
<keyword evidence="8" id="KW-1185">Reference proteome</keyword>
<evidence type="ECO:0000256" key="3">
    <source>
        <dbReference type="ARBA" id="ARBA00022989"/>
    </source>
</evidence>
<dbReference type="InterPro" id="IPR020846">
    <property type="entry name" value="MFS_dom"/>
</dbReference>
<feature type="transmembrane region" description="Helical" evidence="5">
    <location>
        <begin position="365"/>
        <end position="386"/>
    </location>
</feature>
<feature type="transmembrane region" description="Helical" evidence="5">
    <location>
        <begin position="301"/>
        <end position="320"/>
    </location>
</feature>
<dbReference type="Gene3D" id="1.20.1250.20">
    <property type="entry name" value="MFS general substrate transporter like domains"/>
    <property type="match status" value="1"/>
</dbReference>
<dbReference type="PANTHER" id="PTHR23502:SF134">
    <property type="entry name" value="MAJOR FACILITATOR SUPERFAMILY (MFS) PROFILE DOMAIN-CONTAINING PROTEIN-RELATED"/>
    <property type="match status" value="1"/>
</dbReference>
<organism evidence="7 8">
    <name type="scientific">Hydnum rufescens UP504</name>
    <dbReference type="NCBI Taxonomy" id="1448309"/>
    <lineage>
        <taxon>Eukaryota</taxon>
        <taxon>Fungi</taxon>
        <taxon>Dikarya</taxon>
        <taxon>Basidiomycota</taxon>
        <taxon>Agaricomycotina</taxon>
        <taxon>Agaricomycetes</taxon>
        <taxon>Cantharellales</taxon>
        <taxon>Hydnaceae</taxon>
        <taxon>Hydnum</taxon>
    </lineage>
</organism>
<dbReference type="PROSITE" id="PS50850">
    <property type="entry name" value="MFS"/>
    <property type="match status" value="1"/>
</dbReference>
<dbReference type="Proteomes" id="UP000886523">
    <property type="component" value="Unassembled WGS sequence"/>
</dbReference>
<evidence type="ECO:0000256" key="2">
    <source>
        <dbReference type="ARBA" id="ARBA00022692"/>
    </source>
</evidence>
<keyword evidence="4 5" id="KW-0472">Membrane</keyword>
<feature type="transmembrane region" description="Helical" evidence="5">
    <location>
        <begin position="252"/>
        <end position="281"/>
    </location>
</feature>
<evidence type="ECO:0000256" key="1">
    <source>
        <dbReference type="ARBA" id="ARBA00004141"/>
    </source>
</evidence>
<evidence type="ECO:0000313" key="7">
    <source>
        <dbReference type="EMBL" id="KAF9517811.1"/>
    </source>
</evidence>
<reference evidence="7" key="1">
    <citation type="journal article" date="2020" name="Nat. Commun.">
        <title>Large-scale genome sequencing of mycorrhizal fungi provides insights into the early evolution of symbiotic traits.</title>
        <authorList>
            <person name="Miyauchi S."/>
            <person name="Kiss E."/>
            <person name="Kuo A."/>
            <person name="Drula E."/>
            <person name="Kohler A."/>
            <person name="Sanchez-Garcia M."/>
            <person name="Morin E."/>
            <person name="Andreopoulos B."/>
            <person name="Barry K.W."/>
            <person name="Bonito G."/>
            <person name="Buee M."/>
            <person name="Carver A."/>
            <person name="Chen C."/>
            <person name="Cichocki N."/>
            <person name="Clum A."/>
            <person name="Culley D."/>
            <person name="Crous P.W."/>
            <person name="Fauchery L."/>
            <person name="Girlanda M."/>
            <person name="Hayes R.D."/>
            <person name="Keri Z."/>
            <person name="LaButti K."/>
            <person name="Lipzen A."/>
            <person name="Lombard V."/>
            <person name="Magnuson J."/>
            <person name="Maillard F."/>
            <person name="Murat C."/>
            <person name="Nolan M."/>
            <person name="Ohm R.A."/>
            <person name="Pangilinan J."/>
            <person name="Pereira M.F."/>
            <person name="Perotto S."/>
            <person name="Peter M."/>
            <person name="Pfister S."/>
            <person name="Riley R."/>
            <person name="Sitrit Y."/>
            <person name="Stielow J.B."/>
            <person name="Szollosi G."/>
            <person name="Zifcakova L."/>
            <person name="Stursova M."/>
            <person name="Spatafora J.W."/>
            <person name="Tedersoo L."/>
            <person name="Vaario L.M."/>
            <person name="Yamada A."/>
            <person name="Yan M."/>
            <person name="Wang P."/>
            <person name="Xu J."/>
            <person name="Bruns T."/>
            <person name="Baldrian P."/>
            <person name="Vilgalys R."/>
            <person name="Dunand C."/>
            <person name="Henrissat B."/>
            <person name="Grigoriev I.V."/>
            <person name="Hibbett D."/>
            <person name="Nagy L.G."/>
            <person name="Martin F.M."/>
        </authorList>
    </citation>
    <scope>NUCLEOTIDE SEQUENCE</scope>
    <source>
        <strain evidence="7">UP504</strain>
    </source>
</reference>
<feature type="transmembrane region" description="Helical" evidence="5">
    <location>
        <begin position="34"/>
        <end position="54"/>
    </location>
</feature>
<sequence>MAPHATPAKYELCQVEFEKDDRRDPFNWSVSKKWLITVVACTYTAFVGSAASAYPSGYPSMERDLTSTVLQVTAGLTTYTAGFGIAPLVLSSFSEEFGRRPMYLVCGHINCLRHEVTAGLFCIFFLPIALAQNIATVIIAKFIQGAAGSTGATMVGGTVADIWRTPERGLPMSLYATSVVLPIGLGPVIAGWIENNRHLEWRWIGTSGVYWLILFFLMEETRGPVLLVRQAKRLRKESGDNRYRTRIEDASLPFWLLISEPIVLSFSIWVGFVWSILYALIESVGLVFGTLYPQFNPGQLGAVFASVSVGALIGFITSFWQEKLYRRKVATHGPEARLFFACGGGIVIVVLFMPGRLSEHHNIPWIAPCIGITLFTLGLFHVYVAVFNYIADAYLTYASSALSGQSFLRNMMAAVFPLFVRQMYRKLTFPWASTLLSLIALLLCLCPFVLILWGPEIRARSRFAKHLVALHADH</sequence>
<feature type="domain" description="Major facilitator superfamily (MFS) profile" evidence="6">
    <location>
        <begin position="36"/>
        <end position="458"/>
    </location>
</feature>
<dbReference type="GO" id="GO:0022857">
    <property type="term" value="F:transmembrane transporter activity"/>
    <property type="evidence" value="ECO:0007669"/>
    <property type="project" value="InterPro"/>
</dbReference>
<dbReference type="InterPro" id="IPR011701">
    <property type="entry name" value="MFS"/>
</dbReference>
<keyword evidence="3 5" id="KW-1133">Transmembrane helix</keyword>
<dbReference type="PANTHER" id="PTHR23502">
    <property type="entry name" value="MAJOR FACILITATOR SUPERFAMILY"/>
    <property type="match status" value="1"/>
</dbReference>
<evidence type="ECO:0000256" key="5">
    <source>
        <dbReference type="SAM" id="Phobius"/>
    </source>
</evidence>
<dbReference type="Pfam" id="PF07690">
    <property type="entry name" value="MFS_1"/>
    <property type="match status" value="1"/>
</dbReference>
<feature type="transmembrane region" description="Helical" evidence="5">
    <location>
        <begin position="336"/>
        <end position="353"/>
    </location>
</feature>
<comment type="subcellular location">
    <subcellularLocation>
        <location evidence="1">Membrane</location>
        <topology evidence="1">Multi-pass membrane protein</topology>
    </subcellularLocation>
</comment>
<proteinExistence type="predicted"/>
<evidence type="ECO:0000259" key="6">
    <source>
        <dbReference type="PROSITE" id="PS50850"/>
    </source>
</evidence>
<evidence type="ECO:0000313" key="8">
    <source>
        <dbReference type="Proteomes" id="UP000886523"/>
    </source>
</evidence>
<keyword evidence="2 5" id="KW-0812">Transmembrane</keyword>
<dbReference type="SUPFAM" id="SSF103473">
    <property type="entry name" value="MFS general substrate transporter"/>
    <property type="match status" value="1"/>
</dbReference>
<dbReference type="EMBL" id="MU128929">
    <property type="protein sequence ID" value="KAF9517811.1"/>
    <property type="molecule type" value="Genomic_DNA"/>
</dbReference>
<feature type="transmembrane region" description="Helical" evidence="5">
    <location>
        <begin position="430"/>
        <end position="453"/>
    </location>
</feature>
<dbReference type="OrthoDB" id="5376138at2759"/>
<dbReference type="AlphaFoldDB" id="A0A9P6B537"/>
<accession>A0A9P6B537</accession>
<feature type="transmembrane region" description="Helical" evidence="5">
    <location>
        <begin position="174"/>
        <end position="193"/>
    </location>
</feature>
<protein>
    <recommendedName>
        <fullName evidence="6">Major facilitator superfamily (MFS) profile domain-containing protein</fullName>
    </recommendedName>
</protein>
<feature type="transmembrane region" description="Helical" evidence="5">
    <location>
        <begin position="74"/>
        <end position="93"/>
    </location>
</feature>
<gene>
    <name evidence="7" type="ORF">BS47DRAFT_1371243</name>
</gene>
<dbReference type="InterPro" id="IPR036259">
    <property type="entry name" value="MFS_trans_sf"/>
</dbReference>